<feature type="transmembrane region" description="Helical" evidence="1">
    <location>
        <begin position="54"/>
        <end position="74"/>
    </location>
</feature>
<feature type="domain" description="Xylose isomerase-like TIM barrel" evidence="2">
    <location>
        <begin position="103"/>
        <end position="348"/>
    </location>
</feature>
<accession>A0A1M7NF02</accession>
<gene>
    <name evidence="3" type="ORF">SAMN04488057_105269</name>
</gene>
<keyword evidence="1" id="KW-0472">Membrane</keyword>
<reference evidence="3 4" key="1">
    <citation type="submission" date="2016-11" db="EMBL/GenBank/DDBJ databases">
        <authorList>
            <person name="Jaros S."/>
            <person name="Januszkiewicz K."/>
            <person name="Wedrychowicz H."/>
        </authorList>
    </citation>
    <scope>NUCLEOTIDE SEQUENCE [LARGE SCALE GENOMIC DNA]</scope>
    <source>
        <strain evidence="3 4">CGMCC 1.6102</strain>
    </source>
</reference>
<dbReference type="SUPFAM" id="SSF51658">
    <property type="entry name" value="Xylose isomerase-like"/>
    <property type="match status" value="1"/>
</dbReference>
<keyword evidence="3" id="KW-0413">Isomerase</keyword>
<name>A0A1M7NF02_9BACT</name>
<dbReference type="PANTHER" id="PTHR12110">
    <property type="entry name" value="HYDROXYPYRUVATE ISOMERASE"/>
    <property type="match status" value="1"/>
</dbReference>
<keyword evidence="1" id="KW-1133">Transmembrane helix</keyword>
<evidence type="ECO:0000256" key="1">
    <source>
        <dbReference type="SAM" id="Phobius"/>
    </source>
</evidence>
<evidence type="ECO:0000259" key="2">
    <source>
        <dbReference type="Pfam" id="PF01261"/>
    </source>
</evidence>
<dbReference type="InterPro" id="IPR036237">
    <property type="entry name" value="Xyl_isomerase-like_sf"/>
</dbReference>
<dbReference type="GO" id="GO:0016853">
    <property type="term" value="F:isomerase activity"/>
    <property type="evidence" value="ECO:0007669"/>
    <property type="project" value="UniProtKB-KW"/>
</dbReference>
<dbReference type="PANTHER" id="PTHR12110:SF48">
    <property type="entry name" value="BLL3656 PROTEIN"/>
    <property type="match status" value="1"/>
</dbReference>
<dbReference type="Gene3D" id="3.20.20.150">
    <property type="entry name" value="Divalent-metal-dependent TIM barrel enzymes"/>
    <property type="match status" value="1"/>
</dbReference>
<dbReference type="InterPro" id="IPR050312">
    <property type="entry name" value="IolE/XylAMocC-like"/>
</dbReference>
<dbReference type="Pfam" id="PF01261">
    <property type="entry name" value="AP_endonuc_2"/>
    <property type="match status" value="1"/>
</dbReference>
<evidence type="ECO:0000313" key="4">
    <source>
        <dbReference type="Proteomes" id="UP000184513"/>
    </source>
</evidence>
<dbReference type="STRING" id="388280.SAMN04488057_105269"/>
<feature type="transmembrane region" description="Helical" evidence="1">
    <location>
        <begin position="6"/>
        <end position="33"/>
    </location>
</feature>
<dbReference type="EMBL" id="FRCY01000005">
    <property type="protein sequence ID" value="SHN02257.1"/>
    <property type="molecule type" value="Genomic_DNA"/>
</dbReference>
<evidence type="ECO:0000313" key="3">
    <source>
        <dbReference type="EMBL" id="SHN02257.1"/>
    </source>
</evidence>
<proteinExistence type="predicted"/>
<organism evidence="3 4">
    <name type="scientific">Cyclobacterium lianum</name>
    <dbReference type="NCBI Taxonomy" id="388280"/>
    <lineage>
        <taxon>Bacteria</taxon>
        <taxon>Pseudomonadati</taxon>
        <taxon>Bacteroidota</taxon>
        <taxon>Cytophagia</taxon>
        <taxon>Cytophagales</taxon>
        <taxon>Cyclobacteriaceae</taxon>
        <taxon>Cyclobacterium</taxon>
    </lineage>
</organism>
<protein>
    <submittedName>
        <fullName evidence="3">Sugar phosphate isomerase/epimerase</fullName>
    </submittedName>
</protein>
<dbReference type="Proteomes" id="UP000184513">
    <property type="component" value="Unassembled WGS sequence"/>
</dbReference>
<dbReference type="InterPro" id="IPR013022">
    <property type="entry name" value="Xyl_isomerase-like_TIM-brl"/>
</dbReference>
<keyword evidence="1" id="KW-0812">Transmembrane</keyword>
<sequence>MRCQLLIVQLLIVWDYFVFLSIGVHQALFGFGSRFEKNGRSVNNIIRMKKNRRSLLKAIGLGSIAAIGPSATFAQSKAAGRFSYCLNTSTIRGQRPGLKKYIEIAAKAGYDGIEVWIEDVKKYLAEGNEAADLKTMVADHGLRVENAIGFAPWMVADEQESQAGFMQMKEEMEILAAIGCHRVAAPGVGAKAPVDLMLAGKRYKALLALGRETGVMPQLEFWGAFAPFHHLGQVLMVAAVADDPDTRLLPDVYHLFRGGSGFEGLKLISGKAIEIFHMNDFPGDIPREQQQDKDRIYPGDGVAPLGQIIRDLKAMGGDKILSLELFNPGYWEQDPLEVAKTGLEKMKSAVDSALA</sequence>
<keyword evidence="4" id="KW-1185">Reference proteome</keyword>
<dbReference type="AlphaFoldDB" id="A0A1M7NF02"/>